<evidence type="ECO:0000256" key="5">
    <source>
        <dbReference type="ARBA" id="ARBA00022692"/>
    </source>
</evidence>
<dbReference type="InterPro" id="IPR044240">
    <property type="entry name" value="STR4-like"/>
</dbReference>
<evidence type="ECO:0000259" key="11">
    <source>
        <dbReference type="PROSITE" id="PS50206"/>
    </source>
</evidence>
<evidence type="ECO:0000256" key="8">
    <source>
        <dbReference type="ARBA" id="ARBA00023136"/>
    </source>
</evidence>
<keyword evidence="4" id="KW-0934">Plastid</keyword>
<dbReference type="Gene3D" id="3.40.250.10">
    <property type="entry name" value="Rhodanese-like domain"/>
    <property type="match status" value="1"/>
</dbReference>
<dbReference type="PROSITE" id="PS50206">
    <property type="entry name" value="RHODANESE_3"/>
    <property type="match status" value="1"/>
</dbReference>
<evidence type="ECO:0000256" key="2">
    <source>
        <dbReference type="ARBA" id="ARBA00004370"/>
    </source>
</evidence>
<keyword evidence="7 10" id="KW-1133">Transmembrane helix</keyword>
<sequence length="481" mass="50655">MEVLNAAAAVVPPSGVLRPTSHAETKNSSKIKAFFKKSITQSPPSFSTYAENFLNGIGSQLKKKLINAHPSILLSSSLFCPASDARALTYEEALQQGVSSSPTEAPMDIDLNGITDAVLSFSSANALVIVGGVVLVGIPLVLTRLLSQPKTWGTTSAEDAYSKLGEDPQAQLLDIRTLEDIKEVGSPDIRKLKKRAVQISYGDDASFLEKASVKFKDPANTTLYILDKFDGSSTKVAKLVTENGFKSAFAIKDGAEGLKGWQKSGLPWLIPRNPFTLDLGNFTEALGSAIEDSSGLVPVTVGVAAATGIGLAAISEIETVLQLLGSAALIQILLKKLLFAEDRKRTLQQLQEFLDTKVAPKELVVELKEIGKAFLPKTIDVATNNGATVPNSTPAAVLSSTEVGGNSAVPVSSSTEVGGNSVPQPALVENASTPSSVASAPTPKPQYLSPFPHGSSYRTATQPGQRSQDRRFSQGGGPDHS</sequence>
<dbReference type="PANTHER" id="PTHR47377:SF1">
    <property type="entry name" value="RHODANESE-LIKE DOMAIN-CONTAINING PROTEIN 4, CHLOROPLASTIC"/>
    <property type="match status" value="1"/>
</dbReference>
<feature type="compositionally biased region" description="Polar residues" evidence="9">
    <location>
        <begin position="398"/>
        <end position="423"/>
    </location>
</feature>
<feature type="compositionally biased region" description="Low complexity" evidence="9">
    <location>
        <begin position="431"/>
        <end position="441"/>
    </location>
</feature>
<evidence type="ECO:0000256" key="4">
    <source>
        <dbReference type="ARBA" id="ARBA00022640"/>
    </source>
</evidence>
<keyword evidence="5 10" id="KW-0812">Transmembrane</keyword>
<dbReference type="InterPro" id="IPR036873">
    <property type="entry name" value="Rhodanese-like_dom_sf"/>
</dbReference>
<keyword evidence="6" id="KW-0809">Transit peptide</keyword>
<dbReference type="SUPFAM" id="SSF52821">
    <property type="entry name" value="Rhodanese/Cell cycle control phosphatase"/>
    <property type="match status" value="1"/>
</dbReference>
<organism evidence="12 13">
    <name type="scientific">Taxus chinensis</name>
    <name type="common">Chinese yew</name>
    <name type="synonym">Taxus wallichiana var. chinensis</name>
    <dbReference type="NCBI Taxonomy" id="29808"/>
    <lineage>
        <taxon>Eukaryota</taxon>
        <taxon>Viridiplantae</taxon>
        <taxon>Streptophyta</taxon>
        <taxon>Embryophyta</taxon>
        <taxon>Tracheophyta</taxon>
        <taxon>Spermatophyta</taxon>
        <taxon>Pinopsida</taxon>
        <taxon>Pinidae</taxon>
        <taxon>Conifers II</taxon>
        <taxon>Cupressales</taxon>
        <taxon>Taxaceae</taxon>
        <taxon>Taxus</taxon>
    </lineage>
</organism>
<feature type="region of interest" description="Disordered" evidence="9">
    <location>
        <begin position="398"/>
        <end position="481"/>
    </location>
</feature>
<evidence type="ECO:0000256" key="3">
    <source>
        <dbReference type="ARBA" id="ARBA00022528"/>
    </source>
</evidence>
<keyword evidence="8 10" id="KW-0472">Membrane</keyword>
<accession>A0AA38GEB7</accession>
<protein>
    <recommendedName>
        <fullName evidence="11">Rhodanese domain-containing protein</fullName>
    </recommendedName>
</protein>
<feature type="transmembrane region" description="Helical" evidence="10">
    <location>
        <begin position="117"/>
        <end position="142"/>
    </location>
</feature>
<gene>
    <name evidence="12" type="ORF">KI387_022006</name>
</gene>
<dbReference type="PANTHER" id="PTHR47377">
    <property type="entry name" value="RHODANESE-LIKE DOMAIN-CONTAINING PROTEIN 4, CHLOROPLASTIC"/>
    <property type="match status" value="1"/>
</dbReference>
<dbReference type="OMA" id="KKWGVES"/>
<reference evidence="12 13" key="1">
    <citation type="journal article" date="2021" name="Nat. Plants">
        <title>The Taxus genome provides insights into paclitaxel biosynthesis.</title>
        <authorList>
            <person name="Xiong X."/>
            <person name="Gou J."/>
            <person name="Liao Q."/>
            <person name="Li Y."/>
            <person name="Zhou Q."/>
            <person name="Bi G."/>
            <person name="Li C."/>
            <person name="Du R."/>
            <person name="Wang X."/>
            <person name="Sun T."/>
            <person name="Guo L."/>
            <person name="Liang H."/>
            <person name="Lu P."/>
            <person name="Wu Y."/>
            <person name="Zhang Z."/>
            <person name="Ro D.K."/>
            <person name="Shang Y."/>
            <person name="Huang S."/>
            <person name="Yan J."/>
        </authorList>
    </citation>
    <scope>NUCLEOTIDE SEQUENCE [LARGE SCALE GENOMIC DNA]</scope>
    <source>
        <strain evidence="12">Ta-2019</strain>
    </source>
</reference>
<dbReference type="EMBL" id="JAHRHJ020000004">
    <property type="protein sequence ID" value="KAH9320237.1"/>
    <property type="molecule type" value="Genomic_DNA"/>
</dbReference>
<evidence type="ECO:0000313" key="12">
    <source>
        <dbReference type="EMBL" id="KAH9320237.1"/>
    </source>
</evidence>
<evidence type="ECO:0000256" key="10">
    <source>
        <dbReference type="SAM" id="Phobius"/>
    </source>
</evidence>
<evidence type="ECO:0000256" key="6">
    <source>
        <dbReference type="ARBA" id="ARBA00022946"/>
    </source>
</evidence>
<evidence type="ECO:0000256" key="7">
    <source>
        <dbReference type="ARBA" id="ARBA00022989"/>
    </source>
</evidence>
<dbReference type="FunFam" id="3.40.250.10:FF:000044">
    <property type="entry name" value="Rhodanese-like domain-containing protein 4, chloroplastic"/>
    <property type="match status" value="1"/>
</dbReference>
<comment type="caution">
    <text evidence="12">The sequence shown here is derived from an EMBL/GenBank/DDBJ whole genome shotgun (WGS) entry which is preliminary data.</text>
</comment>
<name>A0AA38GEB7_TAXCH</name>
<dbReference type="AlphaFoldDB" id="A0AA38GEB7"/>
<feature type="domain" description="Rhodanese" evidence="11">
    <location>
        <begin position="166"/>
        <end position="270"/>
    </location>
</feature>
<evidence type="ECO:0000256" key="9">
    <source>
        <dbReference type="SAM" id="MobiDB-lite"/>
    </source>
</evidence>
<comment type="subcellular location">
    <subcellularLocation>
        <location evidence="2">Membrane</location>
    </subcellularLocation>
    <subcellularLocation>
        <location evidence="1">Plastid</location>
        <location evidence="1">Chloroplast</location>
    </subcellularLocation>
</comment>
<evidence type="ECO:0000256" key="1">
    <source>
        <dbReference type="ARBA" id="ARBA00004229"/>
    </source>
</evidence>
<dbReference type="Proteomes" id="UP000824469">
    <property type="component" value="Unassembled WGS sequence"/>
</dbReference>
<keyword evidence="13" id="KW-1185">Reference proteome</keyword>
<keyword evidence="3" id="KW-0150">Chloroplast</keyword>
<proteinExistence type="predicted"/>
<dbReference type="InterPro" id="IPR001763">
    <property type="entry name" value="Rhodanese-like_dom"/>
</dbReference>
<dbReference type="GO" id="GO:0009535">
    <property type="term" value="C:chloroplast thylakoid membrane"/>
    <property type="evidence" value="ECO:0007669"/>
    <property type="project" value="UniProtKB-ARBA"/>
</dbReference>
<evidence type="ECO:0000313" key="13">
    <source>
        <dbReference type="Proteomes" id="UP000824469"/>
    </source>
</evidence>
<feature type="compositionally biased region" description="Polar residues" evidence="9">
    <location>
        <begin position="456"/>
        <end position="466"/>
    </location>
</feature>